<organism evidence="7 8">
    <name type="scientific">Musa balbisiana</name>
    <name type="common">Banana</name>
    <dbReference type="NCBI Taxonomy" id="52838"/>
    <lineage>
        <taxon>Eukaryota</taxon>
        <taxon>Viridiplantae</taxon>
        <taxon>Streptophyta</taxon>
        <taxon>Embryophyta</taxon>
        <taxon>Tracheophyta</taxon>
        <taxon>Spermatophyta</taxon>
        <taxon>Magnoliopsida</taxon>
        <taxon>Liliopsida</taxon>
        <taxon>Zingiberales</taxon>
        <taxon>Musaceae</taxon>
        <taxon>Musa</taxon>
    </lineage>
</organism>
<evidence type="ECO:0000256" key="3">
    <source>
        <dbReference type="RuleBase" id="RU003718"/>
    </source>
</evidence>
<dbReference type="EC" id="2.4.1.-" evidence="4"/>
<feature type="region of interest" description="Disordered" evidence="5">
    <location>
        <begin position="571"/>
        <end position="592"/>
    </location>
</feature>
<dbReference type="EMBL" id="PYDT01000008">
    <property type="protein sequence ID" value="THU52980.1"/>
    <property type="molecule type" value="Genomic_DNA"/>
</dbReference>
<dbReference type="STRING" id="52838.A0A4S8IVV4"/>
<feature type="domain" description="Glycosyltransferase N-terminal" evidence="6">
    <location>
        <begin position="92"/>
        <end position="329"/>
    </location>
</feature>
<comment type="caution">
    <text evidence="7">The sequence shown here is derived from an EMBL/GenBank/DDBJ whole genome shotgun (WGS) entry which is preliminary data.</text>
</comment>
<keyword evidence="2 3" id="KW-0808">Transferase</keyword>
<evidence type="ECO:0000256" key="5">
    <source>
        <dbReference type="SAM" id="MobiDB-lite"/>
    </source>
</evidence>
<feature type="compositionally biased region" description="Polar residues" evidence="5">
    <location>
        <begin position="574"/>
        <end position="592"/>
    </location>
</feature>
<dbReference type="Pfam" id="PF26168">
    <property type="entry name" value="Glyco_transf_N"/>
    <property type="match status" value="1"/>
</dbReference>
<protein>
    <recommendedName>
        <fullName evidence="4">Glycosyltransferase</fullName>
        <ecNumber evidence="4">2.4.1.-</ecNumber>
    </recommendedName>
</protein>
<reference evidence="7 8" key="1">
    <citation type="journal article" date="2019" name="Nat. Plants">
        <title>Genome sequencing of Musa balbisiana reveals subgenome evolution and function divergence in polyploid bananas.</title>
        <authorList>
            <person name="Yao X."/>
        </authorList>
    </citation>
    <scope>NUCLEOTIDE SEQUENCE [LARGE SCALE GENOMIC DNA]</scope>
    <source>
        <strain evidence="8">cv. DH-PKW</strain>
        <tissue evidence="7">Leaves</tissue>
    </source>
</reference>
<dbReference type="Pfam" id="PF00201">
    <property type="entry name" value="UDPGT"/>
    <property type="match status" value="1"/>
</dbReference>
<name>A0A4S8IVV4_MUSBA</name>
<dbReference type="CDD" id="cd03784">
    <property type="entry name" value="GT1_Gtf-like"/>
    <property type="match status" value="1"/>
</dbReference>
<dbReference type="PROSITE" id="PS00375">
    <property type="entry name" value="UDPGT"/>
    <property type="match status" value="1"/>
</dbReference>
<sequence length="592" mass="66429">MSSDEFELLSQLVVIISLVGYVWKAEDKQPLGRKAGAYGEGSQPRASERAAASSSPSQATKAAVTYSSISYQYRASKQMVMDGHRERQPHFVLVPLMAQGHTIPMVDLALLLAERGVLVSFITTPFNASRIKDTVRRAQDSRLPIRFVELHFPCQEAGLPEGCENIDVLPAPELLLNFFEATRLLQQPLEQYLSEPQQPYPSAIISDFCHPWTRKIARRLRVPRLTFFSVCCFTLLCHFNISHDKVYDRIADDDEPFVVPGLTEKIEVTKAQAPGFFPRPFFGEISNDVEDAEFTADGIVVNSFEGLEKSYIEDYQKAMGKKVWTVGPLFLNNRSMTDLALRGDKASIDAGRCLSWLDTMKPRSVLYACFGSLTRLEPSQAMEIGLGLEASNHPFVWVIKASEESEERVEEWLSGGFQERVSSRALIVKGWAPQAMILSHPAIGGFMTHCGWNSTLEGLTAGVPMITWPHFADQFLNERMVVDVLKVGVSVGVTRPSFLAFDHLLVRRDDVERCVRSLMDEGRNGEERRMRAKELGEKAEAAMKRGGSSYSNITHLIECFSAIAVEEDDEQTRDWMQSNLRNAQKSTESTKR</sequence>
<dbReference type="InterPro" id="IPR058980">
    <property type="entry name" value="Glyco_transf_N"/>
</dbReference>
<comment type="similarity">
    <text evidence="1 3">Belongs to the UDP-glycosyltransferase family.</text>
</comment>
<keyword evidence="3" id="KW-0328">Glycosyltransferase</keyword>
<evidence type="ECO:0000313" key="7">
    <source>
        <dbReference type="EMBL" id="THU52980.1"/>
    </source>
</evidence>
<evidence type="ECO:0000313" key="8">
    <source>
        <dbReference type="Proteomes" id="UP000317650"/>
    </source>
</evidence>
<gene>
    <name evidence="7" type="ORF">C4D60_Mb10t09630</name>
</gene>
<dbReference type="Proteomes" id="UP000317650">
    <property type="component" value="Chromosome 10"/>
</dbReference>
<evidence type="ECO:0000256" key="2">
    <source>
        <dbReference type="ARBA" id="ARBA00022679"/>
    </source>
</evidence>
<evidence type="ECO:0000256" key="1">
    <source>
        <dbReference type="ARBA" id="ARBA00009995"/>
    </source>
</evidence>
<dbReference type="GO" id="GO:0035251">
    <property type="term" value="F:UDP-glucosyltransferase activity"/>
    <property type="evidence" value="ECO:0007669"/>
    <property type="project" value="TreeGrafter"/>
</dbReference>
<dbReference type="InterPro" id="IPR002213">
    <property type="entry name" value="UDP_glucos_trans"/>
</dbReference>
<feature type="compositionally biased region" description="Low complexity" evidence="5">
    <location>
        <begin position="42"/>
        <end position="57"/>
    </location>
</feature>
<keyword evidence="8" id="KW-1185">Reference proteome</keyword>
<dbReference type="Gene3D" id="3.40.50.2000">
    <property type="entry name" value="Glycogen Phosphorylase B"/>
    <property type="match status" value="2"/>
</dbReference>
<dbReference type="FunFam" id="3.40.50.2000:FF:000047">
    <property type="entry name" value="Glycosyltransferase"/>
    <property type="match status" value="1"/>
</dbReference>
<dbReference type="AlphaFoldDB" id="A0A4S8IVV4"/>
<evidence type="ECO:0000256" key="4">
    <source>
        <dbReference type="RuleBase" id="RU362057"/>
    </source>
</evidence>
<accession>A0A4S8IVV4</accession>
<dbReference type="SUPFAM" id="SSF53756">
    <property type="entry name" value="UDP-Glycosyltransferase/glycogen phosphorylase"/>
    <property type="match status" value="1"/>
</dbReference>
<dbReference type="InterPro" id="IPR035595">
    <property type="entry name" value="UDP_glycos_trans_CS"/>
</dbReference>
<dbReference type="PANTHER" id="PTHR48047">
    <property type="entry name" value="GLYCOSYLTRANSFERASE"/>
    <property type="match status" value="1"/>
</dbReference>
<proteinExistence type="inferred from homology"/>
<evidence type="ECO:0000259" key="6">
    <source>
        <dbReference type="Pfam" id="PF26168"/>
    </source>
</evidence>
<feature type="region of interest" description="Disordered" evidence="5">
    <location>
        <begin position="33"/>
        <end position="57"/>
    </location>
</feature>
<dbReference type="PANTHER" id="PTHR48047:SF182">
    <property type="entry name" value="GLYCOSYLTRANSFERASE"/>
    <property type="match status" value="1"/>
</dbReference>